<name>A0ABQ5U0S0_9PROT</name>
<keyword evidence="5" id="KW-1185">Reference proteome</keyword>
<dbReference type="CDD" id="cd04301">
    <property type="entry name" value="NAT_SF"/>
    <property type="match status" value="1"/>
</dbReference>
<protein>
    <recommendedName>
        <fullName evidence="3">N-acetyltransferase domain-containing protein</fullName>
    </recommendedName>
</protein>
<proteinExistence type="predicted"/>
<dbReference type="InterPro" id="IPR016181">
    <property type="entry name" value="Acyl_CoA_acyltransferase"/>
</dbReference>
<comment type="caution">
    <text evidence="4">The sequence shown here is derived from an EMBL/GenBank/DDBJ whole genome shotgun (WGS) entry which is preliminary data.</text>
</comment>
<dbReference type="EMBL" id="BSNF01000001">
    <property type="protein sequence ID" value="GLQ05251.1"/>
    <property type="molecule type" value="Genomic_DNA"/>
</dbReference>
<dbReference type="PANTHER" id="PTHR43877">
    <property type="entry name" value="AMINOALKYLPHOSPHONATE N-ACETYLTRANSFERASE-RELATED-RELATED"/>
    <property type="match status" value="1"/>
</dbReference>
<reference evidence="4" key="2">
    <citation type="submission" date="2023-01" db="EMBL/GenBank/DDBJ databases">
        <title>Draft genome sequence of Sneathiella chinensis strain NBRC 103408.</title>
        <authorList>
            <person name="Sun Q."/>
            <person name="Mori K."/>
        </authorList>
    </citation>
    <scope>NUCLEOTIDE SEQUENCE</scope>
    <source>
        <strain evidence="4">NBRC 103408</strain>
    </source>
</reference>
<keyword evidence="2" id="KW-0012">Acyltransferase</keyword>
<dbReference type="InterPro" id="IPR050832">
    <property type="entry name" value="Bact_Acetyltransf"/>
</dbReference>
<evidence type="ECO:0000313" key="5">
    <source>
        <dbReference type="Proteomes" id="UP001161409"/>
    </source>
</evidence>
<organism evidence="4 5">
    <name type="scientific">Sneathiella chinensis</name>
    <dbReference type="NCBI Taxonomy" id="349750"/>
    <lineage>
        <taxon>Bacteria</taxon>
        <taxon>Pseudomonadati</taxon>
        <taxon>Pseudomonadota</taxon>
        <taxon>Alphaproteobacteria</taxon>
        <taxon>Sneathiellales</taxon>
        <taxon>Sneathiellaceae</taxon>
        <taxon>Sneathiella</taxon>
    </lineage>
</organism>
<keyword evidence="1" id="KW-0808">Transferase</keyword>
<dbReference type="Pfam" id="PF00583">
    <property type="entry name" value="Acetyltransf_1"/>
    <property type="match status" value="1"/>
</dbReference>
<dbReference type="Gene3D" id="3.40.630.30">
    <property type="match status" value="1"/>
</dbReference>
<dbReference type="Proteomes" id="UP001161409">
    <property type="component" value="Unassembled WGS sequence"/>
</dbReference>
<sequence length="185" mass="20777">MGMNSGSVIQQPVIELMQELSASDMDDLCQATEEAILDGNGFGWLTPPDRSLQEKFWRGVLLVPVRELYCARFEGRICGTGQMVKPFANNEAGAHIAQITTFFVAPYARGHGLAIGLLEVIEQSARRQGFTILEVDVRETQKAAISLIENCGYEKWAEKDDYAWNGEKFVRGYYYKKKLEAVEQS</sequence>
<gene>
    <name evidence="4" type="ORF">GCM10007924_04720</name>
</gene>
<evidence type="ECO:0000256" key="1">
    <source>
        <dbReference type="ARBA" id="ARBA00022679"/>
    </source>
</evidence>
<reference evidence="4" key="1">
    <citation type="journal article" date="2014" name="Int. J. Syst. Evol. Microbiol.">
        <title>Complete genome of a new Firmicutes species belonging to the dominant human colonic microbiota ('Ruminococcus bicirculans') reveals two chromosomes and a selective capacity to utilize plant glucans.</title>
        <authorList>
            <consortium name="NISC Comparative Sequencing Program"/>
            <person name="Wegmann U."/>
            <person name="Louis P."/>
            <person name="Goesmann A."/>
            <person name="Henrissat B."/>
            <person name="Duncan S.H."/>
            <person name="Flint H.J."/>
        </authorList>
    </citation>
    <scope>NUCLEOTIDE SEQUENCE</scope>
    <source>
        <strain evidence="4">NBRC 103408</strain>
    </source>
</reference>
<dbReference type="PROSITE" id="PS51186">
    <property type="entry name" value="GNAT"/>
    <property type="match status" value="1"/>
</dbReference>
<evidence type="ECO:0000259" key="3">
    <source>
        <dbReference type="PROSITE" id="PS51186"/>
    </source>
</evidence>
<feature type="domain" description="N-acetyltransferase" evidence="3">
    <location>
        <begin position="15"/>
        <end position="180"/>
    </location>
</feature>
<dbReference type="PANTHER" id="PTHR43877:SF2">
    <property type="entry name" value="AMINOALKYLPHOSPHONATE N-ACETYLTRANSFERASE-RELATED"/>
    <property type="match status" value="1"/>
</dbReference>
<evidence type="ECO:0000256" key="2">
    <source>
        <dbReference type="ARBA" id="ARBA00023315"/>
    </source>
</evidence>
<dbReference type="InterPro" id="IPR000182">
    <property type="entry name" value="GNAT_dom"/>
</dbReference>
<dbReference type="SUPFAM" id="SSF55729">
    <property type="entry name" value="Acyl-CoA N-acyltransferases (Nat)"/>
    <property type="match status" value="1"/>
</dbReference>
<evidence type="ECO:0000313" key="4">
    <source>
        <dbReference type="EMBL" id="GLQ05251.1"/>
    </source>
</evidence>
<accession>A0ABQ5U0S0</accession>